<feature type="domain" description="GAF" evidence="2">
    <location>
        <begin position="22"/>
        <end position="168"/>
    </location>
</feature>
<dbReference type="Gene3D" id="3.30.450.40">
    <property type="match status" value="2"/>
</dbReference>
<sequence>MAEPLDDPGRLDALIRTGLGAAADPMFDRFASIVQRTLGVPVALVSLVDDIRQVFPGAYGLALPWQQRRQTPLSHSFCQHVVTSGETLVVTDARTDPRVAGNLAITDLGVVGYAGIPLTDGDGMVLGSLCAIDTAPRQWTAGELDLLADLAATCSDSLRLRIATQTARGNEHAASAAFDRSQLLLRASVALARANTLAEVVGAVRTLVTGTMDPDYVGVSLLDADHQVHLQSGDSLPKRVADRWRRYPQTARTPSALAADTGLPILLPDLAAVAEQAPDAAATFAEMGWQSGASVPLPGPHGPIGALTFVWKDRYPLGAAEQAVLAALAGYVGQALQRVDYLYSREQVATLLQRAMLSDLPDAAPFELAARYVPAARGEHVGGDWYDAVRLEDGHLALVVGDVTGHDMLAAARMGQLRSMLRAFIVDRHEPPSALLRRLDAAMQVLGDPTPTTAVLAYVRPETTGFRLQWANAGHPSPVLLEADGTVSPLTGRDMLLGLRQRTTRNNYSRPLPPGSTVLFYTDGLIETRTDALDDRKLQLHGVLTGLAGASLPDLLDEILARLAGDRHEDDVALLALRSPGD</sequence>
<name>A0ABV8IPW0_9ACTN</name>
<dbReference type="EMBL" id="JBHSBL010000015">
    <property type="protein sequence ID" value="MFC4066182.1"/>
    <property type="molecule type" value="Genomic_DNA"/>
</dbReference>
<gene>
    <name evidence="4" type="ORF">ACFO0C_14700</name>
</gene>
<dbReference type="InterPro" id="IPR003018">
    <property type="entry name" value="GAF"/>
</dbReference>
<dbReference type="Proteomes" id="UP001595867">
    <property type="component" value="Unassembled WGS sequence"/>
</dbReference>
<dbReference type="Pfam" id="PF01590">
    <property type="entry name" value="GAF"/>
    <property type="match status" value="1"/>
</dbReference>
<evidence type="ECO:0000256" key="1">
    <source>
        <dbReference type="ARBA" id="ARBA00022801"/>
    </source>
</evidence>
<evidence type="ECO:0000313" key="5">
    <source>
        <dbReference type="Proteomes" id="UP001595867"/>
    </source>
</evidence>
<dbReference type="SMART" id="SM00065">
    <property type="entry name" value="GAF"/>
    <property type="match status" value="2"/>
</dbReference>
<accession>A0ABV8IPW0</accession>
<dbReference type="InterPro" id="IPR001932">
    <property type="entry name" value="PPM-type_phosphatase-like_dom"/>
</dbReference>
<dbReference type="SUPFAM" id="SSF81606">
    <property type="entry name" value="PP2C-like"/>
    <property type="match status" value="1"/>
</dbReference>
<dbReference type="SUPFAM" id="SSF55781">
    <property type="entry name" value="GAF domain-like"/>
    <property type="match status" value="2"/>
</dbReference>
<proteinExistence type="predicted"/>
<keyword evidence="5" id="KW-1185">Reference proteome</keyword>
<evidence type="ECO:0000313" key="4">
    <source>
        <dbReference type="EMBL" id="MFC4066182.1"/>
    </source>
</evidence>
<dbReference type="Pfam" id="PF13185">
    <property type="entry name" value="GAF_2"/>
    <property type="match status" value="1"/>
</dbReference>
<feature type="domain" description="GAF" evidence="2">
    <location>
        <begin position="196"/>
        <end position="346"/>
    </location>
</feature>
<dbReference type="Gene3D" id="3.60.40.10">
    <property type="entry name" value="PPM-type phosphatase domain"/>
    <property type="match status" value="1"/>
</dbReference>
<dbReference type="SMART" id="SM00331">
    <property type="entry name" value="PP2C_SIG"/>
    <property type="match status" value="1"/>
</dbReference>
<dbReference type="RefSeq" id="WP_378067155.1">
    <property type="nucleotide sequence ID" value="NZ_JBHSBL010000015.1"/>
</dbReference>
<protein>
    <submittedName>
        <fullName evidence="4">SpoIIE family protein phosphatase</fullName>
    </submittedName>
</protein>
<dbReference type="InterPro" id="IPR036457">
    <property type="entry name" value="PPM-type-like_dom_sf"/>
</dbReference>
<dbReference type="InterPro" id="IPR029016">
    <property type="entry name" value="GAF-like_dom_sf"/>
</dbReference>
<reference evidence="5" key="1">
    <citation type="journal article" date="2019" name="Int. J. Syst. Evol. Microbiol.">
        <title>The Global Catalogue of Microorganisms (GCM) 10K type strain sequencing project: providing services to taxonomists for standard genome sequencing and annotation.</title>
        <authorList>
            <consortium name="The Broad Institute Genomics Platform"/>
            <consortium name="The Broad Institute Genome Sequencing Center for Infectious Disease"/>
            <person name="Wu L."/>
            <person name="Ma J."/>
        </authorList>
    </citation>
    <scope>NUCLEOTIDE SEQUENCE [LARGE SCALE GENOMIC DNA]</scope>
    <source>
        <strain evidence="5">TBRC 5832</strain>
    </source>
</reference>
<dbReference type="PANTHER" id="PTHR43156:SF2">
    <property type="entry name" value="STAGE II SPORULATION PROTEIN E"/>
    <property type="match status" value="1"/>
</dbReference>
<feature type="domain" description="PPM-type phosphatase" evidence="3">
    <location>
        <begin position="366"/>
        <end position="579"/>
    </location>
</feature>
<comment type="caution">
    <text evidence="4">The sequence shown here is derived from an EMBL/GenBank/DDBJ whole genome shotgun (WGS) entry which is preliminary data.</text>
</comment>
<dbReference type="Pfam" id="PF07228">
    <property type="entry name" value="SpoIIE"/>
    <property type="match status" value="1"/>
</dbReference>
<evidence type="ECO:0000259" key="3">
    <source>
        <dbReference type="SMART" id="SM00331"/>
    </source>
</evidence>
<organism evidence="4 5">
    <name type="scientific">Actinoplanes subglobosus</name>
    <dbReference type="NCBI Taxonomy" id="1547892"/>
    <lineage>
        <taxon>Bacteria</taxon>
        <taxon>Bacillati</taxon>
        <taxon>Actinomycetota</taxon>
        <taxon>Actinomycetes</taxon>
        <taxon>Micromonosporales</taxon>
        <taxon>Micromonosporaceae</taxon>
        <taxon>Actinoplanes</taxon>
    </lineage>
</organism>
<dbReference type="PANTHER" id="PTHR43156">
    <property type="entry name" value="STAGE II SPORULATION PROTEIN E-RELATED"/>
    <property type="match status" value="1"/>
</dbReference>
<keyword evidence="1" id="KW-0378">Hydrolase</keyword>
<evidence type="ECO:0000259" key="2">
    <source>
        <dbReference type="SMART" id="SM00065"/>
    </source>
</evidence>
<dbReference type="InterPro" id="IPR052016">
    <property type="entry name" value="Bact_Sigma-Reg"/>
</dbReference>